<name>B6GCB0_9ACTN</name>
<dbReference type="EMBL" id="ABXJ01000096">
    <property type="protein sequence ID" value="EEA90078.1"/>
    <property type="molecule type" value="Genomic_DNA"/>
</dbReference>
<accession>B6GCB0</accession>
<keyword evidence="2" id="KW-1185">Reference proteome</keyword>
<evidence type="ECO:0000313" key="1">
    <source>
        <dbReference type="EMBL" id="EEA90078.1"/>
    </source>
</evidence>
<dbReference type="eggNOG" id="ENOG502Z89K">
    <property type="taxonomic scope" value="Bacteria"/>
</dbReference>
<gene>
    <name evidence="1" type="ORF">COLSTE_01733</name>
</gene>
<reference evidence="1 2" key="1">
    <citation type="submission" date="2008-10" db="EMBL/GenBank/DDBJ databases">
        <title>Draft genome sequence of Collinsella stercoris (DSM 13279).</title>
        <authorList>
            <person name="Sudarsanam P."/>
            <person name="Ley R."/>
            <person name="Guruge J."/>
            <person name="Turnbaugh P.J."/>
            <person name="Mahowald M."/>
            <person name="Liep D."/>
            <person name="Gordon J."/>
        </authorList>
    </citation>
    <scope>NUCLEOTIDE SEQUENCE [LARGE SCALE GENOMIC DNA]</scope>
    <source>
        <strain evidence="1 2">DSM 13279</strain>
    </source>
</reference>
<dbReference type="OrthoDB" id="1957089at2"/>
<comment type="caution">
    <text evidence="1">The sequence shown here is derived from an EMBL/GenBank/DDBJ whole genome shotgun (WGS) entry which is preliminary data.</text>
</comment>
<dbReference type="Proteomes" id="UP000003560">
    <property type="component" value="Unassembled WGS sequence"/>
</dbReference>
<dbReference type="AlphaFoldDB" id="B6GCB0"/>
<organism evidence="1 2">
    <name type="scientific">Collinsella stercoris DSM 13279</name>
    <dbReference type="NCBI Taxonomy" id="445975"/>
    <lineage>
        <taxon>Bacteria</taxon>
        <taxon>Bacillati</taxon>
        <taxon>Actinomycetota</taxon>
        <taxon>Coriobacteriia</taxon>
        <taxon>Coriobacteriales</taxon>
        <taxon>Coriobacteriaceae</taxon>
        <taxon>Collinsella</taxon>
    </lineage>
</organism>
<reference evidence="1 2" key="2">
    <citation type="submission" date="2008-10" db="EMBL/GenBank/DDBJ databases">
        <authorList>
            <person name="Fulton L."/>
            <person name="Clifton S."/>
            <person name="Fulton B."/>
            <person name="Xu J."/>
            <person name="Minx P."/>
            <person name="Pepin K.H."/>
            <person name="Johnson M."/>
            <person name="Thiruvilangam P."/>
            <person name="Bhonagiri V."/>
            <person name="Nash W.E."/>
            <person name="Mardis E.R."/>
            <person name="Wilson R.K."/>
        </authorList>
    </citation>
    <scope>NUCLEOTIDE SEQUENCE [LARGE SCALE GENOMIC DNA]</scope>
    <source>
        <strain evidence="1 2">DSM 13279</strain>
    </source>
</reference>
<dbReference type="HOGENOM" id="CLU_865430_0_0_11"/>
<dbReference type="STRING" id="445975.COLSTE_01733"/>
<proteinExistence type="predicted"/>
<protein>
    <submittedName>
        <fullName evidence="1">Uncharacterized protein</fullName>
    </submittedName>
</protein>
<sequence>MIVDYMREGNQSGVSLQCERPCVALADHDWQYQLSKTSNSIVFIDEGRKFVESEDFARAVRGSSNYYVLFTRTDLPNLPFSIKEIYKIKTSGKHHTFEPLYPQRRGCRFSFSPSDPMHDFDILIVEDSKSGYQFFETRFSDSDLVCETGKNNSGLLKWLDANADKRVFAIADGAAFGAYAQKALRLQDEHRSSMAICLPESFEWLLMASGVVRNDVIKKALEDPSSFVDSSEHESWEQFFCSLLKRETAGTSFAYQKNKLANVYVNAENADKVMALIACRNIN</sequence>
<evidence type="ECO:0000313" key="2">
    <source>
        <dbReference type="Proteomes" id="UP000003560"/>
    </source>
</evidence>